<organism evidence="2 3">
    <name type="scientific">Trypanosoma theileri</name>
    <dbReference type="NCBI Taxonomy" id="67003"/>
    <lineage>
        <taxon>Eukaryota</taxon>
        <taxon>Discoba</taxon>
        <taxon>Euglenozoa</taxon>
        <taxon>Kinetoplastea</taxon>
        <taxon>Metakinetoplastina</taxon>
        <taxon>Trypanosomatida</taxon>
        <taxon>Trypanosomatidae</taxon>
        <taxon>Trypanosoma</taxon>
    </lineage>
</organism>
<feature type="compositionally biased region" description="Low complexity" evidence="1">
    <location>
        <begin position="252"/>
        <end position="261"/>
    </location>
</feature>
<dbReference type="PANTHER" id="PTHR36812">
    <property type="entry name" value="NEUROFILAMENT TRIPLET M PROTEIN-LIKE PROTEIN"/>
    <property type="match status" value="1"/>
</dbReference>
<feature type="compositionally biased region" description="Basic and acidic residues" evidence="1">
    <location>
        <begin position="871"/>
        <end position="881"/>
    </location>
</feature>
<dbReference type="OrthoDB" id="251044at2759"/>
<feature type="compositionally biased region" description="Low complexity" evidence="1">
    <location>
        <begin position="72"/>
        <end position="83"/>
    </location>
</feature>
<reference evidence="2 3" key="1">
    <citation type="submission" date="2017-03" db="EMBL/GenBank/DDBJ databases">
        <title>An alternative strategy for trypanosome survival in the mammalian bloodstream revealed through genome and transcriptome analysis of the ubiquitous bovine parasite Trypanosoma (Megatrypanum) theileri.</title>
        <authorList>
            <person name="Kelly S."/>
            <person name="Ivens A."/>
            <person name="Mott A."/>
            <person name="O'Neill E."/>
            <person name="Emms D."/>
            <person name="Macleod O."/>
            <person name="Voorheis P."/>
            <person name="Matthews J."/>
            <person name="Matthews K."/>
            <person name="Carrington M."/>
        </authorList>
    </citation>
    <scope>NUCLEOTIDE SEQUENCE [LARGE SCALE GENOMIC DNA]</scope>
    <source>
        <strain evidence="2">Edinburgh</strain>
    </source>
</reference>
<feature type="region of interest" description="Disordered" evidence="1">
    <location>
        <begin position="29"/>
        <end position="131"/>
    </location>
</feature>
<keyword evidence="3" id="KW-1185">Reference proteome</keyword>
<evidence type="ECO:0000256" key="1">
    <source>
        <dbReference type="SAM" id="MobiDB-lite"/>
    </source>
</evidence>
<protein>
    <submittedName>
        <fullName evidence="2">Uncharacterized protein</fullName>
    </submittedName>
</protein>
<feature type="compositionally biased region" description="Low complexity" evidence="1">
    <location>
        <begin position="718"/>
        <end position="734"/>
    </location>
</feature>
<evidence type="ECO:0000313" key="2">
    <source>
        <dbReference type="EMBL" id="ORC87566.1"/>
    </source>
</evidence>
<feature type="region of interest" description="Disordered" evidence="1">
    <location>
        <begin position="635"/>
        <end position="662"/>
    </location>
</feature>
<feature type="region of interest" description="Disordered" evidence="1">
    <location>
        <begin position="248"/>
        <end position="280"/>
    </location>
</feature>
<comment type="caution">
    <text evidence="2">The sequence shown here is derived from an EMBL/GenBank/DDBJ whole genome shotgun (WGS) entry which is preliminary data.</text>
</comment>
<dbReference type="GeneID" id="39986802"/>
<feature type="region of interest" description="Disordered" evidence="1">
    <location>
        <begin position="958"/>
        <end position="1014"/>
    </location>
</feature>
<dbReference type="STRING" id="67003.A0A1X0NS97"/>
<feature type="region of interest" description="Disordered" evidence="1">
    <location>
        <begin position="713"/>
        <end position="742"/>
    </location>
</feature>
<dbReference type="PANTHER" id="PTHR36812:SF9">
    <property type="entry name" value="MYB-LIKE PROTEIN X ISOFORM X1"/>
    <property type="match status" value="1"/>
</dbReference>
<gene>
    <name evidence="2" type="ORF">TM35_000211720</name>
</gene>
<dbReference type="AlphaFoldDB" id="A0A1X0NS97"/>
<feature type="region of interest" description="Disordered" evidence="1">
    <location>
        <begin position="854"/>
        <end position="881"/>
    </location>
</feature>
<dbReference type="VEuPathDB" id="TriTrypDB:TM35_000211720"/>
<accession>A0A1X0NS97</accession>
<name>A0A1X0NS97_9TRYP</name>
<dbReference type="RefSeq" id="XP_028881632.1">
    <property type="nucleotide sequence ID" value="XM_029027022.1"/>
</dbReference>
<evidence type="ECO:0000313" key="3">
    <source>
        <dbReference type="Proteomes" id="UP000192257"/>
    </source>
</evidence>
<feature type="region of interest" description="Disordered" evidence="1">
    <location>
        <begin position="897"/>
        <end position="917"/>
    </location>
</feature>
<dbReference type="EMBL" id="NBCO01000021">
    <property type="protein sequence ID" value="ORC87566.1"/>
    <property type="molecule type" value="Genomic_DNA"/>
</dbReference>
<dbReference type="Proteomes" id="UP000192257">
    <property type="component" value="Unassembled WGS sequence"/>
</dbReference>
<sequence>MSWIMIDSSLKGSIWSPNSMIKSPYFLNDSQQRSRTPASVVPVRKGIRKQQRSTSASAVRRRKTINPNSSGTKNSNDNSNINTNKKKKKDKKSMAALGQTTTTINGDKRSTEYRHASPAGSPMNSIETDYDEKSQSFLDRAWGKFGEARVLTQQKLFQSAWQALMEAKELIDTAGDISRVATDSGIMMMNNNRQQQALVQLGHELNIATQAWLVRERLTGEETPTKCKLMRSGSATATVRALQQQHYEEEQQLLQQQQQQQRAKEEEKEEEEKEEKEKEELADITVDILDEKKNNDTFIPDISSNHNHHNHNNHNHRIHSDIPGVSLDIHSSNTNIYLDRWTHHSDMGLVNSHSPRLRELWDTTVQTPAKSPNLRYSDGIVAAMRRANVWEAATATATPQIISAIPSTAMEEDVGCIQRQDRQERKEKEKQEEEQEGKYGTRNIYKRFTQDVSTHSTVSSLLEDVNRLNVTPITVADTLHTSPVQESRKRSILDLGEPQLVPLYAFEVVKPKTPRKKDHPLSTPIVSVPVASHFDHSAVDTTTNTTNSNIITAVAAQVPCGTTVQTVSSCAIPEEKEKQPSLSSSSVIVSNSYRGPVVTSSVCYGSIRAGGEMRGGESIRLPQYVNIYNIKQGNRDTRQGMGETTTSNVDVDPTTNDNGNGSTKMFDLSKKESLADVDTVFSTHDVMKSVKRDVISTSTDNVKQLENTQLSVKSLQQSTSHNTTTTTTTTSHNTTMHDDIPGEKPEISTVDHENSDVSMYDTVPLTESALQHYFDDVDNYQEARVLHQRMVRYLLCERSVEEEKEEERKQQGKRPSRAAYLLGLLEESYHDWLVDHLGIKKRHRSSGSNIKENRQTLSTASVTTSEYTQMESRKETESIHIHESRKLDIASPEMFESTQEPISSIPPATPRETETRKTIANEDKTKVQMEEFNRIPPREIQERNGMNGIFSHNVALKHVEETKEEEEEEKKEKEQQHEGEEYKQREEEESNKVHPVSTPQRSGRTFVFVREKGQ</sequence>
<feature type="compositionally biased region" description="Polar residues" evidence="1">
    <location>
        <begin position="642"/>
        <end position="662"/>
    </location>
</feature>
<feature type="region of interest" description="Disordered" evidence="1">
    <location>
        <begin position="419"/>
        <end position="439"/>
    </location>
</feature>
<feature type="compositionally biased region" description="Basic and acidic residues" evidence="1">
    <location>
        <begin position="106"/>
        <end position="115"/>
    </location>
</feature>
<proteinExistence type="predicted"/>
<feature type="compositionally biased region" description="Polar residues" evidence="1">
    <location>
        <begin position="854"/>
        <end position="870"/>
    </location>
</feature>
<feature type="compositionally biased region" description="Basic and acidic residues" evidence="1">
    <location>
        <begin position="970"/>
        <end position="992"/>
    </location>
</feature>